<sequence length="1000" mass="111426">MEIVSTVKVRLVRCPKCRLLLPEPADVLVYKCGGCSTVLQGNDSGACLLTLPMLLLPVVKKRKNDAKSNSAGSHGTEAAQMNKSGHVSEVNNSISSSPNASLSSSGERPWDQNIERDQDISTDCTSDKFGGANSSNEDRNDESYHNESRDCNIEQPGVAHCGNEDSSQSNGANSEVEVNDESSQLSEAKSAVDISNKSDSTVSSSNTENTVVHRSAGDSISSDVLISSPDEQPERLLTTFKQGYDRVRSNDAFEANSEVEVNDKSSHLAEAKLEVDINNESDSTSRSSDAENLVVTQENHSTVASHRPAEESVSSDVLISSPDEQPEQLRANFKNGYDRERCNDPFGANSEVEVNDQSSQLVEDKSAVDVNNGSDSNFKSLNTGDTVVTATVTSHRPAGERVSSGIDICSPDERPKQLLTSFKHGFGRVRSNETFESTSFFSPSSELSGTIDYMSKSPTTRSSHAYDGSVSSFDGTDDQVPDQHIHSYTSPRKFASSVVPEERSRRDKFLVNGIPEMRRQTKNLSSVLSDKSYYPMNHRKWDRDVLQGPTRHDHAVRNGTRFERNEFRSPASFYQRDYLAGYESGSAFSQLDDEFHNHASEQEKIRLLKMVYELQDQLNGAGYVNDKAAKEKYVPAYYCREISEEEMSRELNIHRYPERYRQGSNWSHQYKYAGIPFSGEVTNNRHCIDNSYLHCCPQEWQCSTQLPPPIRSHSRGFCTFHPGHGCYSSHGSCPSSPQQFTDSEFPVYYREMKSDDQRHEEYHVKRHTKEQPHLVKRHLRPKAGGAPFIICYCCLKPLQLPADFLLFKRRFHKLRCGACSEVLKFSLENRIQIVPYTPKAEPPLRSEVVDYRDAINRRNSSSSHGNDYPQADPVSCSDDYGLPYCKSYSTDGDPVILAPFHNIQGNADARNTSYGSPESMKKGNRFVPRQSQDKNKIPVETYESAGTSSHNSRPGKVSSEIQELPVKTGSPLHWLMGYNSPSQVIRGSDPSSSGTSSLRT</sequence>
<comment type="caution">
    <text evidence="4">The sequence shown here is derived from an EMBL/GenBank/DDBJ whole genome shotgun (WGS) entry which is preliminary data.</text>
</comment>
<feature type="compositionally biased region" description="Low complexity" evidence="1">
    <location>
        <begin position="195"/>
        <end position="212"/>
    </location>
</feature>
<name>A0ABQ8H4I3_9ROSI</name>
<dbReference type="InterPro" id="IPR055126">
    <property type="entry name" value="EDR4-like_N"/>
</dbReference>
<feature type="compositionally biased region" description="Low complexity" evidence="1">
    <location>
        <begin position="91"/>
        <end position="105"/>
    </location>
</feature>
<organism evidence="4 5">
    <name type="scientific">Xanthoceras sorbifolium</name>
    <dbReference type="NCBI Taxonomy" id="99658"/>
    <lineage>
        <taxon>Eukaryota</taxon>
        <taxon>Viridiplantae</taxon>
        <taxon>Streptophyta</taxon>
        <taxon>Embryophyta</taxon>
        <taxon>Tracheophyta</taxon>
        <taxon>Spermatophyta</taxon>
        <taxon>Magnoliopsida</taxon>
        <taxon>eudicotyledons</taxon>
        <taxon>Gunneridae</taxon>
        <taxon>Pentapetalae</taxon>
        <taxon>rosids</taxon>
        <taxon>malvids</taxon>
        <taxon>Sapindales</taxon>
        <taxon>Sapindaceae</taxon>
        <taxon>Xanthoceroideae</taxon>
        <taxon>Xanthoceras</taxon>
    </lineage>
</organism>
<dbReference type="Pfam" id="PF22910">
    <property type="entry name" value="EDR4-like_1st"/>
    <property type="match status" value="1"/>
</dbReference>
<keyword evidence="5" id="KW-1185">Reference proteome</keyword>
<feature type="region of interest" description="Disordered" evidence="1">
    <location>
        <begin position="457"/>
        <end position="479"/>
    </location>
</feature>
<feature type="compositionally biased region" description="Polar residues" evidence="1">
    <location>
        <begin position="164"/>
        <end position="173"/>
    </location>
</feature>
<evidence type="ECO:0000259" key="2">
    <source>
        <dbReference type="Pfam" id="PF11331"/>
    </source>
</evidence>
<dbReference type="Pfam" id="PF11331">
    <property type="entry name" value="Zn_ribbon_12"/>
    <property type="match status" value="1"/>
</dbReference>
<protein>
    <recommendedName>
        <fullName evidence="6">Zinc-ribbon domain-containing protein</fullName>
    </recommendedName>
</protein>
<feature type="domain" description="Enhanced disease resistance 4-like N-terminal" evidence="3">
    <location>
        <begin position="8"/>
        <end position="40"/>
    </location>
</feature>
<feature type="compositionally biased region" description="Basic and acidic residues" evidence="1">
    <location>
        <begin position="136"/>
        <end position="152"/>
    </location>
</feature>
<evidence type="ECO:0000256" key="1">
    <source>
        <dbReference type="SAM" id="MobiDB-lite"/>
    </source>
</evidence>
<proteinExistence type="predicted"/>
<evidence type="ECO:0000313" key="4">
    <source>
        <dbReference type="EMBL" id="KAH7548240.1"/>
    </source>
</evidence>
<dbReference type="EMBL" id="JAFEMO010000014">
    <property type="protein sequence ID" value="KAH7548240.1"/>
    <property type="molecule type" value="Genomic_DNA"/>
</dbReference>
<reference evidence="4 5" key="1">
    <citation type="submission" date="2021-02" db="EMBL/GenBank/DDBJ databases">
        <title>Plant Genome Project.</title>
        <authorList>
            <person name="Zhang R.-G."/>
        </authorList>
    </citation>
    <scope>NUCLEOTIDE SEQUENCE [LARGE SCALE GENOMIC DNA]</scope>
    <source>
        <tissue evidence="4">Leaves</tissue>
    </source>
</reference>
<evidence type="ECO:0008006" key="6">
    <source>
        <dbReference type="Google" id="ProtNLM"/>
    </source>
</evidence>
<feature type="compositionally biased region" description="Polar residues" evidence="1">
    <location>
        <begin position="278"/>
        <end position="287"/>
    </location>
</feature>
<dbReference type="InterPro" id="IPR040244">
    <property type="entry name" value="EDR4-like"/>
</dbReference>
<dbReference type="PANTHER" id="PTHR31105:SF38">
    <property type="entry name" value="PROTEIN ENHANCED DISEASE RESISTANCE 4"/>
    <property type="match status" value="1"/>
</dbReference>
<evidence type="ECO:0000259" key="3">
    <source>
        <dbReference type="Pfam" id="PF22910"/>
    </source>
</evidence>
<dbReference type="PANTHER" id="PTHR31105">
    <property type="entry name" value="EXTRA-LARGE G-PROTEIN-LIKE"/>
    <property type="match status" value="1"/>
</dbReference>
<accession>A0ABQ8H4I3</accession>
<evidence type="ECO:0000313" key="5">
    <source>
        <dbReference type="Proteomes" id="UP000827721"/>
    </source>
</evidence>
<feature type="region of interest" description="Disordered" evidence="1">
    <location>
        <begin position="908"/>
        <end position="964"/>
    </location>
</feature>
<feature type="region of interest" description="Disordered" evidence="1">
    <location>
        <begin position="979"/>
        <end position="1000"/>
    </location>
</feature>
<feature type="compositionally biased region" description="Low complexity" evidence="1">
    <location>
        <begin position="988"/>
        <end position="1000"/>
    </location>
</feature>
<feature type="compositionally biased region" description="Basic and acidic residues" evidence="1">
    <location>
        <begin position="108"/>
        <end position="119"/>
    </location>
</feature>
<feature type="region of interest" description="Disordered" evidence="1">
    <location>
        <begin position="275"/>
        <end position="319"/>
    </location>
</feature>
<feature type="domain" description="Probable zinc-ribbon" evidence="2">
    <location>
        <begin position="783"/>
        <end position="827"/>
    </location>
</feature>
<gene>
    <name evidence="4" type="ORF">JRO89_XS14G0087600</name>
</gene>
<feature type="region of interest" description="Disordered" evidence="1">
    <location>
        <begin position="65"/>
        <end position="216"/>
    </location>
</feature>
<dbReference type="Proteomes" id="UP000827721">
    <property type="component" value="Unassembled WGS sequence"/>
</dbReference>
<feature type="compositionally biased region" description="Polar residues" evidence="1">
    <location>
        <begin position="457"/>
        <end position="474"/>
    </location>
</feature>
<feature type="compositionally biased region" description="Polar residues" evidence="1">
    <location>
        <begin position="294"/>
        <end position="304"/>
    </location>
</feature>
<feature type="compositionally biased region" description="Polar residues" evidence="1">
    <location>
        <begin position="67"/>
        <end position="85"/>
    </location>
</feature>
<dbReference type="InterPro" id="IPR021480">
    <property type="entry name" value="Zinc_ribbon_12"/>
</dbReference>